<dbReference type="RefSeq" id="WP_034438117.1">
    <property type="nucleotide sequence ID" value="NZ_CAACYI010000001.1"/>
</dbReference>
<dbReference type="Proteomes" id="UP000377798">
    <property type="component" value="Unassembled WGS sequence"/>
</dbReference>
<evidence type="ECO:0000313" key="2">
    <source>
        <dbReference type="Proteomes" id="UP000377798"/>
    </source>
</evidence>
<name>A0A8H2M6G9_9FIRM</name>
<accession>A0A8H2M6G9</accession>
<gene>
    <name evidence="1" type="ORF">NCTC13150_01980</name>
</gene>
<proteinExistence type="predicted"/>
<comment type="caution">
    <text evidence="1">The sequence shown here is derived from an EMBL/GenBank/DDBJ whole genome shotgun (WGS) entry which is preliminary data.</text>
</comment>
<evidence type="ECO:0008006" key="3">
    <source>
        <dbReference type="Google" id="ProtNLM"/>
    </source>
</evidence>
<protein>
    <recommendedName>
        <fullName evidence="3">DUF2007 domain-containing protein</fullName>
    </recommendedName>
</protein>
<evidence type="ECO:0000313" key="1">
    <source>
        <dbReference type="EMBL" id="VFB17387.1"/>
    </source>
</evidence>
<sequence length="82" mass="9140">MEELIFLINVYSDLERGIATVALEDAGIPYSLKDYESGNYMRLLTGSSIYGCEIDVAPEDYDRAVEVVMTVLGPGIFEKQNQ</sequence>
<reference evidence="1 2" key="1">
    <citation type="submission" date="2019-02" db="EMBL/GenBank/DDBJ databases">
        <authorList>
            <consortium name="Pathogen Informatics"/>
        </authorList>
    </citation>
    <scope>NUCLEOTIDE SEQUENCE [LARGE SCALE GENOMIC DNA]</scope>
    <source>
        <strain evidence="1 2">3012STDY7089603</strain>
    </source>
</reference>
<organism evidence="1 2">
    <name type="scientific">Urinicoccus massiliensis</name>
    <dbReference type="NCBI Taxonomy" id="1723382"/>
    <lineage>
        <taxon>Bacteria</taxon>
        <taxon>Bacillati</taxon>
        <taxon>Bacillota</taxon>
        <taxon>Tissierellia</taxon>
        <taxon>Tissierellales</taxon>
        <taxon>Peptoniphilaceae</taxon>
        <taxon>Urinicoccus</taxon>
    </lineage>
</organism>
<keyword evidence="2" id="KW-1185">Reference proteome</keyword>
<dbReference type="AlphaFoldDB" id="A0A8H2M6G9"/>
<dbReference type="EMBL" id="CAACYI010000001">
    <property type="protein sequence ID" value="VFB17387.1"/>
    <property type="molecule type" value="Genomic_DNA"/>
</dbReference>